<evidence type="ECO:0000256" key="1">
    <source>
        <dbReference type="SAM" id="Phobius"/>
    </source>
</evidence>
<name>A0ABM7H2W8_9EURY</name>
<feature type="transmembrane region" description="Helical" evidence="1">
    <location>
        <begin position="67"/>
        <end position="93"/>
    </location>
</feature>
<dbReference type="RefSeq" id="WP_221057600.1">
    <property type="nucleotide sequence ID" value="NZ_AP019781.1"/>
</dbReference>
<organism evidence="2 3">
    <name type="scientific">Methanoculleus chikugoensis</name>
    <dbReference type="NCBI Taxonomy" id="118126"/>
    <lineage>
        <taxon>Archaea</taxon>
        <taxon>Methanobacteriati</taxon>
        <taxon>Methanobacteriota</taxon>
        <taxon>Stenosarchaea group</taxon>
        <taxon>Methanomicrobia</taxon>
        <taxon>Methanomicrobiales</taxon>
        <taxon>Methanomicrobiaceae</taxon>
        <taxon>Methanoculleus</taxon>
    </lineage>
</organism>
<keyword evidence="1" id="KW-0472">Membrane</keyword>
<keyword evidence="3" id="KW-1185">Reference proteome</keyword>
<protein>
    <recommendedName>
        <fullName evidence="4">Cobalt transport protein CbiN</fullName>
    </recommendedName>
</protein>
<evidence type="ECO:0000313" key="3">
    <source>
        <dbReference type="Proteomes" id="UP000824969"/>
    </source>
</evidence>
<gene>
    <name evidence="2" type="ORF">MchiMG62_03210</name>
</gene>
<dbReference type="Proteomes" id="UP000824969">
    <property type="component" value="Chromosome"/>
</dbReference>
<accession>A0ABM7H2W8</accession>
<evidence type="ECO:0008006" key="4">
    <source>
        <dbReference type="Google" id="ProtNLM"/>
    </source>
</evidence>
<sequence length="102" mass="10443">MEEKQFMNGTGRKGLICIALLAFILAGSGIACASPGGAPPADAGEGREAVLEQPADTAVYHGSESAFSIFYSPVLLGCGLGAVIVLAVGYFLIRRSRGKDAP</sequence>
<proteinExistence type="predicted"/>
<keyword evidence="1" id="KW-0812">Transmembrane</keyword>
<keyword evidence="1" id="KW-1133">Transmembrane helix</keyword>
<reference evidence="2 3" key="1">
    <citation type="submission" date="2019-06" db="EMBL/GenBank/DDBJ databases">
        <title>Complete genome sequence of Methanoculleus chikugoensis strain MG62.</title>
        <authorList>
            <person name="Asakawa S."/>
            <person name="Dianou D."/>
        </authorList>
    </citation>
    <scope>NUCLEOTIDE SEQUENCE [LARGE SCALE GENOMIC DNA]</scope>
    <source>
        <strain evidence="2 3">MG62</strain>
    </source>
</reference>
<dbReference type="GeneID" id="66129817"/>
<dbReference type="EMBL" id="AP019781">
    <property type="protein sequence ID" value="BBL67140.1"/>
    <property type="molecule type" value="Genomic_DNA"/>
</dbReference>
<evidence type="ECO:0000313" key="2">
    <source>
        <dbReference type="EMBL" id="BBL67140.1"/>
    </source>
</evidence>